<keyword evidence="2" id="KW-1185">Reference proteome</keyword>
<reference evidence="1" key="1">
    <citation type="submission" date="2023-06" db="EMBL/GenBank/DDBJ databases">
        <authorList>
            <consortium name="Lawrence Berkeley National Laboratory"/>
            <person name="Ahrendt S."/>
            <person name="Sahu N."/>
            <person name="Indic B."/>
            <person name="Wong-Bajracharya J."/>
            <person name="Merenyi Z."/>
            <person name="Ke H.-M."/>
            <person name="Monk M."/>
            <person name="Kocsube S."/>
            <person name="Drula E."/>
            <person name="Lipzen A."/>
            <person name="Balint B."/>
            <person name="Henrissat B."/>
            <person name="Andreopoulos B."/>
            <person name="Martin F.M."/>
            <person name="Harder C.B."/>
            <person name="Rigling D."/>
            <person name="Ford K.L."/>
            <person name="Foster G.D."/>
            <person name="Pangilinan J."/>
            <person name="Papanicolaou A."/>
            <person name="Barry K."/>
            <person name="LaButti K."/>
            <person name="Viragh M."/>
            <person name="Koriabine M."/>
            <person name="Yan M."/>
            <person name="Riley R."/>
            <person name="Champramary S."/>
            <person name="Plett K.L."/>
            <person name="Tsai I.J."/>
            <person name="Slot J."/>
            <person name="Sipos G."/>
            <person name="Plett J."/>
            <person name="Nagy L.G."/>
            <person name="Grigoriev I.V."/>
        </authorList>
    </citation>
    <scope>NUCLEOTIDE SEQUENCE</scope>
    <source>
        <strain evidence="1">FPL87.14</strain>
    </source>
</reference>
<evidence type="ECO:0000313" key="2">
    <source>
        <dbReference type="Proteomes" id="UP001175226"/>
    </source>
</evidence>
<comment type="caution">
    <text evidence="1">The sequence shown here is derived from an EMBL/GenBank/DDBJ whole genome shotgun (WGS) entry which is preliminary data.</text>
</comment>
<sequence>PGRRRIHLTRDERKQELTDDPCIQTFNADHAVCALCGYVITLRGRYYMDVWDSHRKNCLERKIAYLDINGLETRNTVLSADPLVRKYDITRVLCRTCNRWISILTSVDQWTQHRNACMDLNMSSEDRVQLYWGTPSWQRHTEEERKNILLADRLIEKVEPHRVRCLLCQKWVCLRNNCRYFPLPWHQHR</sequence>
<feature type="non-terminal residue" evidence="1">
    <location>
        <position position="1"/>
    </location>
</feature>
<feature type="non-terminal residue" evidence="1">
    <location>
        <position position="189"/>
    </location>
</feature>
<evidence type="ECO:0000313" key="1">
    <source>
        <dbReference type="EMBL" id="KAK0434739.1"/>
    </source>
</evidence>
<protein>
    <submittedName>
        <fullName evidence="1">Uncharacterized protein</fullName>
    </submittedName>
</protein>
<organism evidence="1 2">
    <name type="scientific">Armillaria borealis</name>
    <dbReference type="NCBI Taxonomy" id="47425"/>
    <lineage>
        <taxon>Eukaryota</taxon>
        <taxon>Fungi</taxon>
        <taxon>Dikarya</taxon>
        <taxon>Basidiomycota</taxon>
        <taxon>Agaricomycotina</taxon>
        <taxon>Agaricomycetes</taxon>
        <taxon>Agaricomycetidae</taxon>
        <taxon>Agaricales</taxon>
        <taxon>Marasmiineae</taxon>
        <taxon>Physalacriaceae</taxon>
        <taxon>Armillaria</taxon>
    </lineage>
</organism>
<accession>A0AA39J4L6</accession>
<dbReference type="EMBL" id="JAUEPT010000069">
    <property type="protein sequence ID" value="KAK0434739.1"/>
    <property type="molecule type" value="Genomic_DNA"/>
</dbReference>
<proteinExistence type="predicted"/>
<dbReference type="Proteomes" id="UP001175226">
    <property type="component" value="Unassembled WGS sequence"/>
</dbReference>
<dbReference type="AlphaFoldDB" id="A0AA39J4L6"/>
<name>A0AA39J4L6_9AGAR</name>
<gene>
    <name evidence="1" type="ORF">EV421DRAFT_1693281</name>
</gene>